<dbReference type="InterPro" id="IPR027417">
    <property type="entry name" value="P-loop_NTPase"/>
</dbReference>
<feature type="transmembrane region" description="Helical" evidence="1">
    <location>
        <begin position="1093"/>
        <end position="1113"/>
    </location>
</feature>
<protein>
    <submittedName>
        <fullName evidence="3">NACHT domain-containing protein</fullName>
    </submittedName>
</protein>
<evidence type="ECO:0000313" key="4">
    <source>
        <dbReference type="Proteomes" id="UP001476950"/>
    </source>
</evidence>
<feature type="transmembrane region" description="Helical" evidence="1">
    <location>
        <begin position="1058"/>
        <end position="1081"/>
    </location>
</feature>
<keyword evidence="1" id="KW-1133">Transmembrane helix</keyword>
<dbReference type="PROSITE" id="PS50837">
    <property type="entry name" value="NACHT"/>
    <property type="match status" value="1"/>
</dbReference>
<feature type="domain" description="NACHT" evidence="2">
    <location>
        <begin position="237"/>
        <end position="356"/>
    </location>
</feature>
<dbReference type="Gene3D" id="3.40.50.300">
    <property type="entry name" value="P-loop containing nucleotide triphosphate hydrolases"/>
    <property type="match status" value="1"/>
</dbReference>
<feature type="transmembrane region" description="Helical" evidence="1">
    <location>
        <begin position="1152"/>
        <end position="1173"/>
    </location>
</feature>
<dbReference type="PANTHER" id="PTHR46844:SF1">
    <property type="entry name" value="SLR5058 PROTEIN"/>
    <property type="match status" value="1"/>
</dbReference>
<sequence length="1279" mass="140807">MVARKKAPPFSLKQLKRKLPFSLFALVLTALLLLHATPLPSQTPSPSATDGCQVPQPLCQEIRQLAQDDVEAEILRRTPYAIDQFKELHPDWKTAPSRVKLAIGKTYDTEYTQRSETNKKDPLKAFQKLFENGFALPLLALAAILGGLLNDTIKQWLTALSTKIGNWIYARFAGIPLFRGIALRRYRAAVAKKYHELHIPFRPNRPLQMAQVYVPLKVKGTHNTEQVDAYQAMAQAPRLMVTGQPGSGKSMLLKHLALSYAEGRLLIPGQPVAILLELHRLSDLSKKIEQHLVEALARDDFPKANRFVTQALQGPLMLLLDGLDEVNSSDRPQVVKGLRDFLDTYENCRVIITCRSQVYQGEFADKVTQTLEVVDFSDQQIRRFLECWKSFMPPEKSIEQLLRTLRDRPRIMELARNPLLLTIIAYLYTDTPFVLPHSRAEFYRASTEILLETWDHAKHGTPNVYKGMTKRLVLQQLALHSQNSAAQQQQDKRSIDVRTVWAQIKAILPELNRDPDKDTEPLLREIVERSGLFMPVDGGEKYQFAHLTLQEFFAAAQLLHHPDDLVQRFQADPATWLEPVKLWCGLSDDCTAVLRQILAAAPIIAFEALADAQKVDPALADSIIDQFKPRLSDAGADDAIARAFGAVAADLRPRGKAVFQFLQESLASSPEPVRQAAATALSLTNLPAAAQVLVNYYTISPAVMRPPLIRLGDLAVPLLAQLIQTASPATRAFNNFQQDVLNDLQAIGTPDAALALVQVLWHNDLKLAGWAAWNLATLLPESEIEDGLRQCRLSDHQRQAPCLNWIWQPFGEPATSALPVIAGRVAHLLVQAPLETMPEKLLRLDPRLVIPLCSIHLFEQVELPDHWTAEADSLSKQQKITPEIEQAMTTTVNLRLFNLLFRDEPSPSHSHWQRLLVQLPPQVKIDLLHRLVLYRRPQINDWRNLFRPIQYEFRTSCHYRSILLLAAALSLAAMFGVSFIAADQPAILCLGAPAIAVVVLFWLVLWKGIEAPLEPDTFLKLGILGPFTGGQELSQSFRKSLAWVGIERMYEILTEHSGAVAVAVAVALALAAASLGALVGIDAGVDAGAGPVAVAVAAALAAAAAAAGALAAATASLGAAAGLDAVAVVVAVAGPVAVVVAVAVAVAGLVAAVGPVAVAGLVAGAGLGAWYSLKFHPEQRWLRWVALLSFPWFCSFPIVVGFSSVALYRLLQWASPFTHLPLPLWLQTALIALVLAVVCTILWRRGQALQERARNPLQGGILEQAIRGTYTSPFLPSNR</sequence>
<dbReference type="EMBL" id="JAMPLM010000045">
    <property type="protein sequence ID" value="MEP1061849.1"/>
    <property type="molecule type" value="Genomic_DNA"/>
</dbReference>
<dbReference type="Proteomes" id="UP001476950">
    <property type="component" value="Unassembled WGS sequence"/>
</dbReference>
<feature type="transmembrane region" description="Helical" evidence="1">
    <location>
        <begin position="1222"/>
        <end position="1243"/>
    </location>
</feature>
<evidence type="ECO:0000313" key="3">
    <source>
        <dbReference type="EMBL" id="MEP1061849.1"/>
    </source>
</evidence>
<dbReference type="PANTHER" id="PTHR46844">
    <property type="entry name" value="SLR5058 PROTEIN"/>
    <property type="match status" value="1"/>
</dbReference>
<dbReference type="InterPro" id="IPR007111">
    <property type="entry name" value="NACHT_NTPase"/>
</dbReference>
<organism evidence="3 4">
    <name type="scientific">Stenomitos frigidus AS-A4</name>
    <dbReference type="NCBI Taxonomy" id="2933935"/>
    <lineage>
        <taxon>Bacteria</taxon>
        <taxon>Bacillati</taxon>
        <taxon>Cyanobacteriota</taxon>
        <taxon>Cyanophyceae</taxon>
        <taxon>Leptolyngbyales</taxon>
        <taxon>Leptolyngbyaceae</taxon>
        <taxon>Stenomitos</taxon>
    </lineage>
</organism>
<keyword evidence="1" id="KW-0812">Transmembrane</keyword>
<gene>
    <name evidence="3" type="ORF">NDI38_26100</name>
</gene>
<dbReference type="RefSeq" id="WP_190448588.1">
    <property type="nucleotide sequence ID" value="NZ_JAMPLM010000045.1"/>
</dbReference>
<keyword evidence="1" id="KW-0472">Membrane</keyword>
<evidence type="ECO:0000256" key="1">
    <source>
        <dbReference type="SAM" id="Phobius"/>
    </source>
</evidence>
<keyword evidence="4" id="KW-1185">Reference proteome</keyword>
<comment type="caution">
    <text evidence="3">The sequence shown here is derived from an EMBL/GenBank/DDBJ whole genome shotgun (WGS) entry which is preliminary data.</text>
</comment>
<dbReference type="CDD" id="cd00267">
    <property type="entry name" value="ABC_ATPase"/>
    <property type="match status" value="1"/>
</dbReference>
<dbReference type="Pfam" id="PF05729">
    <property type="entry name" value="NACHT"/>
    <property type="match status" value="1"/>
</dbReference>
<feature type="transmembrane region" description="Helical" evidence="1">
    <location>
        <begin position="1185"/>
        <end position="1210"/>
    </location>
</feature>
<feature type="transmembrane region" description="Helical" evidence="1">
    <location>
        <begin position="987"/>
        <end position="1006"/>
    </location>
</feature>
<proteinExistence type="predicted"/>
<feature type="transmembrane region" description="Helical" evidence="1">
    <location>
        <begin position="1125"/>
        <end position="1146"/>
    </location>
</feature>
<dbReference type="SUPFAM" id="SSF52540">
    <property type="entry name" value="P-loop containing nucleoside triphosphate hydrolases"/>
    <property type="match status" value="1"/>
</dbReference>
<accession>A0ABV0KRI7</accession>
<evidence type="ECO:0000259" key="2">
    <source>
        <dbReference type="PROSITE" id="PS50837"/>
    </source>
</evidence>
<name>A0ABV0KRI7_9CYAN</name>
<reference evidence="3 4" key="1">
    <citation type="submission" date="2022-04" db="EMBL/GenBank/DDBJ databases">
        <title>Positive selection, recombination, and allopatry shape intraspecific diversity of widespread and dominant cyanobacteria.</title>
        <authorList>
            <person name="Wei J."/>
            <person name="Shu W."/>
            <person name="Hu C."/>
        </authorList>
    </citation>
    <scope>NUCLEOTIDE SEQUENCE [LARGE SCALE GENOMIC DNA]</scope>
    <source>
        <strain evidence="3 4">AS-A4</strain>
    </source>
</reference>